<keyword evidence="2" id="KW-0472">Membrane</keyword>
<dbReference type="AlphaFoldDB" id="A0AAV9ABC7"/>
<comment type="caution">
    <text evidence="3">The sequence shown here is derived from an EMBL/GenBank/DDBJ whole genome shotgun (WGS) entry which is preliminary data.</text>
</comment>
<dbReference type="EMBL" id="JAUJYN010000010">
    <property type="protein sequence ID" value="KAK1261631.1"/>
    <property type="molecule type" value="Genomic_DNA"/>
</dbReference>
<name>A0AAV9ABC7_ACOGR</name>
<reference evidence="3" key="1">
    <citation type="journal article" date="2023" name="Nat. Commun.">
        <title>Diploid and tetraploid genomes of Acorus and the evolution of monocots.</title>
        <authorList>
            <person name="Ma L."/>
            <person name="Liu K.W."/>
            <person name="Li Z."/>
            <person name="Hsiao Y.Y."/>
            <person name="Qi Y."/>
            <person name="Fu T."/>
            <person name="Tang G.D."/>
            <person name="Zhang D."/>
            <person name="Sun W.H."/>
            <person name="Liu D.K."/>
            <person name="Li Y."/>
            <person name="Chen G.Z."/>
            <person name="Liu X.D."/>
            <person name="Liao X.Y."/>
            <person name="Jiang Y.T."/>
            <person name="Yu X."/>
            <person name="Hao Y."/>
            <person name="Huang J."/>
            <person name="Zhao X.W."/>
            <person name="Ke S."/>
            <person name="Chen Y.Y."/>
            <person name="Wu W.L."/>
            <person name="Hsu J.L."/>
            <person name="Lin Y.F."/>
            <person name="Huang M.D."/>
            <person name="Li C.Y."/>
            <person name="Huang L."/>
            <person name="Wang Z.W."/>
            <person name="Zhao X."/>
            <person name="Zhong W.Y."/>
            <person name="Peng D.H."/>
            <person name="Ahmad S."/>
            <person name="Lan S."/>
            <person name="Zhang J.S."/>
            <person name="Tsai W.C."/>
            <person name="Van de Peer Y."/>
            <person name="Liu Z.J."/>
        </authorList>
    </citation>
    <scope>NUCLEOTIDE SEQUENCE</scope>
    <source>
        <strain evidence="3">SCP</strain>
    </source>
</reference>
<accession>A0AAV9ABC7</accession>
<feature type="transmembrane region" description="Helical" evidence="2">
    <location>
        <begin position="25"/>
        <end position="44"/>
    </location>
</feature>
<reference evidence="3" key="2">
    <citation type="submission" date="2023-06" db="EMBL/GenBank/DDBJ databases">
        <authorList>
            <person name="Ma L."/>
            <person name="Liu K.-W."/>
            <person name="Li Z."/>
            <person name="Hsiao Y.-Y."/>
            <person name="Qi Y."/>
            <person name="Fu T."/>
            <person name="Tang G."/>
            <person name="Zhang D."/>
            <person name="Sun W.-H."/>
            <person name="Liu D.-K."/>
            <person name="Li Y."/>
            <person name="Chen G.-Z."/>
            <person name="Liu X.-D."/>
            <person name="Liao X.-Y."/>
            <person name="Jiang Y.-T."/>
            <person name="Yu X."/>
            <person name="Hao Y."/>
            <person name="Huang J."/>
            <person name="Zhao X.-W."/>
            <person name="Ke S."/>
            <person name="Chen Y.-Y."/>
            <person name="Wu W.-L."/>
            <person name="Hsu J.-L."/>
            <person name="Lin Y.-F."/>
            <person name="Huang M.-D."/>
            <person name="Li C.-Y."/>
            <person name="Huang L."/>
            <person name="Wang Z.-W."/>
            <person name="Zhao X."/>
            <person name="Zhong W.-Y."/>
            <person name="Peng D.-H."/>
            <person name="Ahmad S."/>
            <person name="Lan S."/>
            <person name="Zhang J.-S."/>
            <person name="Tsai W.-C."/>
            <person name="Van De Peer Y."/>
            <person name="Liu Z.-J."/>
        </authorList>
    </citation>
    <scope>NUCLEOTIDE SEQUENCE</scope>
    <source>
        <strain evidence="3">SCP</strain>
        <tissue evidence="3">Leaves</tissue>
    </source>
</reference>
<organism evidence="3 4">
    <name type="scientific">Acorus gramineus</name>
    <name type="common">Dwarf sweet flag</name>
    <dbReference type="NCBI Taxonomy" id="55184"/>
    <lineage>
        <taxon>Eukaryota</taxon>
        <taxon>Viridiplantae</taxon>
        <taxon>Streptophyta</taxon>
        <taxon>Embryophyta</taxon>
        <taxon>Tracheophyta</taxon>
        <taxon>Spermatophyta</taxon>
        <taxon>Magnoliopsida</taxon>
        <taxon>Liliopsida</taxon>
        <taxon>Acoraceae</taxon>
        <taxon>Acorus</taxon>
    </lineage>
</organism>
<keyword evidence="2" id="KW-0812">Transmembrane</keyword>
<evidence type="ECO:0000313" key="4">
    <source>
        <dbReference type="Proteomes" id="UP001179952"/>
    </source>
</evidence>
<gene>
    <name evidence="3" type="ORF">QJS04_geneDACA001171</name>
</gene>
<feature type="region of interest" description="Disordered" evidence="1">
    <location>
        <begin position="1"/>
        <end position="23"/>
    </location>
</feature>
<dbReference type="Proteomes" id="UP001179952">
    <property type="component" value="Unassembled WGS sequence"/>
</dbReference>
<keyword evidence="4" id="KW-1185">Reference proteome</keyword>
<proteinExistence type="predicted"/>
<keyword evidence="2" id="KW-1133">Transmembrane helix</keyword>
<evidence type="ECO:0000256" key="2">
    <source>
        <dbReference type="SAM" id="Phobius"/>
    </source>
</evidence>
<feature type="compositionally biased region" description="Basic residues" evidence="1">
    <location>
        <begin position="1"/>
        <end position="13"/>
    </location>
</feature>
<sequence>MTSGVKKNRRHVGRAHDDGGGSHQLHVSVSFFFLFFFPFFLGGCKKSTDVIQQILISVLIGIQ</sequence>
<evidence type="ECO:0000313" key="3">
    <source>
        <dbReference type="EMBL" id="KAK1261631.1"/>
    </source>
</evidence>
<protein>
    <submittedName>
        <fullName evidence="3">Uncharacterized protein</fullName>
    </submittedName>
</protein>
<evidence type="ECO:0000256" key="1">
    <source>
        <dbReference type="SAM" id="MobiDB-lite"/>
    </source>
</evidence>